<accession>A0AAV2FC05</accession>
<evidence type="ECO:0000313" key="2">
    <source>
        <dbReference type="EMBL" id="CAL1395826.1"/>
    </source>
</evidence>
<feature type="domain" description="F-box/LRR-repeat protein 15/At3g58940/PEG3-like LRR" evidence="1">
    <location>
        <begin position="6"/>
        <end position="132"/>
    </location>
</feature>
<gene>
    <name evidence="2" type="ORF">LTRI10_LOCUS36229</name>
</gene>
<evidence type="ECO:0000259" key="1">
    <source>
        <dbReference type="Pfam" id="PF24758"/>
    </source>
</evidence>
<dbReference type="InterPro" id="IPR032675">
    <property type="entry name" value="LRR_dom_sf"/>
</dbReference>
<dbReference type="PANTHER" id="PTHR31900:SF34">
    <property type="entry name" value="EMB|CAB62440.1-RELATED"/>
    <property type="match status" value="1"/>
</dbReference>
<keyword evidence="3" id="KW-1185">Reference proteome</keyword>
<dbReference type="Gene3D" id="3.80.10.10">
    <property type="entry name" value="Ribonuclease Inhibitor"/>
    <property type="match status" value="1"/>
</dbReference>
<dbReference type="SUPFAM" id="SSF52047">
    <property type="entry name" value="RNI-like"/>
    <property type="match status" value="1"/>
</dbReference>
<dbReference type="Proteomes" id="UP001497516">
    <property type="component" value="Chromosome 6"/>
</dbReference>
<evidence type="ECO:0000313" key="3">
    <source>
        <dbReference type="Proteomes" id="UP001497516"/>
    </source>
</evidence>
<proteinExistence type="predicted"/>
<dbReference type="InterPro" id="IPR055411">
    <property type="entry name" value="LRR_FXL15/At3g58940/PEG3-like"/>
</dbReference>
<dbReference type="Pfam" id="PF24758">
    <property type="entry name" value="LRR_At5g56370"/>
    <property type="match status" value="1"/>
</dbReference>
<dbReference type="PANTHER" id="PTHR31900">
    <property type="entry name" value="F-BOX/RNI SUPERFAMILY PROTEIN-RELATED"/>
    <property type="match status" value="1"/>
</dbReference>
<dbReference type="InterPro" id="IPR050232">
    <property type="entry name" value="FBL13/AtMIF1-like"/>
</dbReference>
<dbReference type="EMBL" id="OZ034819">
    <property type="protein sequence ID" value="CAL1395826.1"/>
    <property type="molecule type" value="Genomic_DNA"/>
</dbReference>
<dbReference type="AlphaFoldDB" id="A0AAV2FC05"/>
<organism evidence="2 3">
    <name type="scientific">Linum trigynum</name>
    <dbReference type="NCBI Taxonomy" id="586398"/>
    <lineage>
        <taxon>Eukaryota</taxon>
        <taxon>Viridiplantae</taxon>
        <taxon>Streptophyta</taxon>
        <taxon>Embryophyta</taxon>
        <taxon>Tracheophyta</taxon>
        <taxon>Spermatophyta</taxon>
        <taxon>Magnoliopsida</taxon>
        <taxon>eudicotyledons</taxon>
        <taxon>Gunneridae</taxon>
        <taxon>Pentapetalae</taxon>
        <taxon>rosids</taxon>
        <taxon>fabids</taxon>
        <taxon>Malpighiales</taxon>
        <taxon>Linaceae</taxon>
        <taxon>Linum</taxon>
    </lineage>
</organism>
<protein>
    <recommendedName>
        <fullName evidence="1">F-box/LRR-repeat protein 15/At3g58940/PEG3-like LRR domain-containing protein</fullName>
    </recommendedName>
</protein>
<reference evidence="2 3" key="1">
    <citation type="submission" date="2024-04" db="EMBL/GenBank/DDBJ databases">
        <authorList>
            <person name="Fracassetti M."/>
        </authorList>
    </citation>
    <scope>NUCLEOTIDE SEQUENCE [LARGE SCALE GENOMIC DNA]</scope>
</reference>
<name>A0AAV2FC05_9ROSI</name>
<sequence length="195" mass="21913">MELACDLEEIDIHVELPSPMREVPKSFYTLNNLKVLKLASVMIMDAQGSVFLPRMKTLKLSGVKTMEGESFSRLIDGCPAHLEECCCFSRPKITTSSQFLKSMTIVGNHDLQNTVHPIVIQAPNLEHLQLWNFEELEIVGNSPWSGLESARLDVSYQNHASLIALLARISNAKQMWLSSQTLVIIQNYSFFSCSP</sequence>